<keyword evidence="4 7" id="KW-1133">Transmembrane helix</keyword>
<dbReference type="PANTHER" id="PTHR44757">
    <property type="entry name" value="DIGUANYLATE CYCLASE DGCP"/>
    <property type="match status" value="1"/>
</dbReference>
<keyword evidence="3 7" id="KW-0812">Transmembrane</keyword>
<proteinExistence type="predicted"/>
<dbReference type="CDD" id="cd01948">
    <property type="entry name" value="EAL"/>
    <property type="match status" value="1"/>
</dbReference>
<feature type="transmembrane region" description="Helical" evidence="7">
    <location>
        <begin position="12"/>
        <end position="33"/>
    </location>
</feature>
<feature type="domain" description="EAL" evidence="8">
    <location>
        <begin position="575"/>
        <end position="829"/>
    </location>
</feature>
<dbReference type="NCBIfam" id="TIGR00254">
    <property type="entry name" value="GGDEF"/>
    <property type="match status" value="1"/>
</dbReference>
<dbReference type="InterPro" id="IPR035919">
    <property type="entry name" value="EAL_sf"/>
</dbReference>
<dbReference type="PROSITE" id="PS50883">
    <property type="entry name" value="EAL"/>
    <property type="match status" value="1"/>
</dbReference>
<dbReference type="EMBL" id="QQOH01000002">
    <property type="protein sequence ID" value="RDE22747.1"/>
    <property type="molecule type" value="Genomic_DNA"/>
</dbReference>
<evidence type="ECO:0000256" key="2">
    <source>
        <dbReference type="ARBA" id="ARBA00022475"/>
    </source>
</evidence>
<dbReference type="SMART" id="SM00267">
    <property type="entry name" value="GGDEF"/>
    <property type="match status" value="1"/>
</dbReference>
<evidence type="ECO:0000256" key="7">
    <source>
        <dbReference type="SAM" id="Phobius"/>
    </source>
</evidence>
<dbReference type="RefSeq" id="WP_114695380.1">
    <property type="nucleotide sequence ID" value="NZ_QQOH01000002.1"/>
</dbReference>
<dbReference type="Gene3D" id="3.20.20.450">
    <property type="entry name" value="EAL domain"/>
    <property type="match status" value="1"/>
</dbReference>
<dbReference type="CDD" id="cd01949">
    <property type="entry name" value="GGDEF"/>
    <property type="match status" value="1"/>
</dbReference>
<evidence type="ECO:0000256" key="6">
    <source>
        <dbReference type="SAM" id="Coils"/>
    </source>
</evidence>
<dbReference type="Pfam" id="PF00563">
    <property type="entry name" value="EAL"/>
    <property type="match status" value="1"/>
</dbReference>
<evidence type="ECO:0000313" key="11">
    <source>
        <dbReference type="Proteomes" id="UP000253769"/>
    </source>
</evidence>
<feature type="transmembrane region" description="Helical" evidence="7">
    <location>
        <begin position="352"/>
        <end position="370"/>
    </location>
</feature>
<dbReference type="InterPro" id="IPR052155">
    <property type="entry name" value="Biofilm_reg_signaling"/>
</dbReference>
<name>A0A369WM46_9GAMM</name>
<dbReference type="SMART" id="SM00052">
    <property type="entry name" value="EAL"/>
    <property type="match status" value="1"/>
</dbReference>
<comment type="subcellular location">
    <subcellularLocation>
        <location evidence="1">Cell membrane</location>
        <topology evidence="1">Multi-pass membrane protein</topology>
    </subcellularLocation>
</comment>
<protein>
    <submittedName>
        <fullName evidence="10">EAL domain-containing protein</fullName>
    </submittedName>
</protein>
<dbReference type="PANTHER" id="PTHR44757:SF2">
    <property type="entry name" value="BIOFILM ARCHITECTURE MAINTENANCE PROTEIN MBAA"/>
    <property type="match status" value="1"/>
</dbReference>
<feature type="coiled-coil region" evidence="6">
    <location>
        <begin position="42"/>
        <end position="87"/>
    </location>
</feature>
<dbReference type="InterPro" id="IPR000160">
    <property type="entry name" value="GGDEF_dom"/>
</dbReference>
<evidence type="ECO:0000259" key="9">
    <source>
        <dbReference type="PROSITE" id="PS50887"/>
    </source>
</evidence>
<dbReference type="Pfam" id="PF08269">
    <property type="entry name" value="dCache_2"/>
    <property type="match status" value="1"/>
</dbReference>
<gene>
    <name evidence="10" type="ORF">DV711_09220</name>
</gene>
<dbReference type="SMART" id="SM01049">
    <property type="entry name" value="Cache_2"/>
    <property type="match status" value="2"/>
</dbReference>
<dbReference type="SUPFAM" id="SSF141868">
    <property type="entry name" value="EAL domain-like"/>
    <property type="match status" value="1"/>
</dbReference>
<dbReference type="Gene3D" id="3.30.450.20">
    <property type="entry name" value="PAS domain"/>
    <property type="match status" value="2"/>
</dbReference>
<accession>A0A369WM46</accession>
<organism evidence="10 11">
    <name type="scientific">Motiliproteus coralliicola</name>
    <dbReference type="NCBI Taxonomy" id="2283196"/>
    <lineage>
        <taxon>Bacteria</taxon>
        <taxon>Pseudomonadati</taxon>
        <taxon>Pseudomonadota</taxon>
        <taxon>Gammaproteobacteria</taxon>
        <taxon>Oceanospirillales</taxon>
        <taxon>Oceanospirillaceae</taxon>
        <taxon>Motiliproteus</taxon>
    </lineage>
</organism>
<evidence type="ECO:0000256" key="5">
    <source>
        <dbReference type="ARBA" id="ARBA00023136"/>
    </source>
</evidence>
<evidence type="ECO:0000256" key="4">
    <source>
        <dbReference type="ARBA" id="ARBA00022989"/>
    </source>
</evidence>
<dbReference type="InterPro" id="IPR033480">
    <property type="entry name" value="sCache_2"/>
</dbReference>
<dbReference type="InterPro" id="IPR001633">
    <property type="entry name" value="EAL_dom"/>
</dbReference>
<keyword evidence="11" id="KW-1185">Reference proteome</keyword>
<dbReference type="OrthoDB" id="8416215at2"/>
<dbReference type="InterPro" id="IPR029787">
    <property type="entry name" value="Nucleotide_cyclase"/>
</dbReference>
<dbReference type="AlphaFoldDB" id="A0A369WM46"/>
<evidence type="ECO:0000313" key="10">
    <source>
        <dbReference type="EMBL" id="RDE22747.1"/>
    </source>
</evidence>
<evidence type="ECO:0000259" key="8">
    <source>
        <dbReference type="PROSITE" id="PS50883"/>
    </source>
</evidence>
<reference evidence="10 11" key="1">
    <citation type="submission" date="2018-07" db="EMBL/GenBank/DDBJ databases">
        <title>Motiliproteus coralliicola sp. nov., a bacterium isolated from Coral.</title>
        <authorList>
            <person name="Wang G."/>
        </authorList>
    </citation>
    <scope>NUCLEOTIDE SEQUENCE [LARGE SCALE GENOMIC DNA]</scope>
    <source>
        <strain evidence="10 11">C34</strain>
    </source>
</reference>
<dbReference type="Proteomes" id="UP000253769">
    <property type="component" value="Unassembled WGS sequence"/>
</dbReference>
<sequence length="836" mass="95678">MQVSTDQKLLRLIKITPVLVVMIFAVLVNIFVIQDNRTQVKKDTENLRSDFLEQQREQIKAQIDQVYRQIEYAKANTENQLKQTIRERIHEAHRIAETIYQRNWDKPEAEVTRLITDALRSIRFNEGRGYFFIYKTTGENVMHPLLPQMEGTSKWDLQDVRGSYIVREMGAKVKQLGEAYYRWWFVKPSDKTKEFKKIGFGKYFEPYDWFIGTGEYVVDVENDIKANLLDRINSIRFGDNSYIFVFDYQGHVLAHALRDTIGSNQLAERDSSGQPFIQNLIQTAREGGGYVRYINPYTPSTGEAADKLSYVRGIEDWQWALGTGIYLQEIEAYLGQREQQILQQNSDNLTKLLVLSFLVTAIVLLFSLSLSKNIAHRFNKLQHRISNDFNELEQTKNQMQQMAQHDALTELPNRLLLTQQIQQSIELSDKDHQQLAVMFVDLDDFKKINDLYGHSTGDKLLQAISHQFAALIGKGDSVARFGGDEFVFCFPQLTSHNDALNRVELIKQVFAQPFEIDGKQLYSSCSIGVAMYPADSDNPEELISKADIVLYKSKARQKGDVLFFDQSINEQVQHDFLLEEELRHALSRDEFYLTYQPQHLIDGDQLHGVEVLLRWNNQSLGQVPPFEFIPLAEDTGLIHEIGLFVIEHACRDIAKFNAEQGQQIQLSINLSPKQLIAKDFINQLVKRVDCTGLSYQSITLEITENVLISDLVAVTPVLQQLRDLGFSISLDDFGTGYSSLSYLNTLPINEIKIDRSFINKLLSSDQSDSLVKTIIAIGASCHMKVVAEGVETNEQLQRLAQYRCDIAQGYLLAQPLKFEQLCERYPSSQSAINSPA</sequence>
<keyword evidence="5 7" id="KW-0472">Membrane</keyword>
<dbReference type="InterPro" id="IPR043128">
    <property type="entry name" value="Rev_trsase/Diguanyl_cyclase"/>
</dbReference>
<evidence type="ECO:0000256" key="1">
    <source>
        <dbReference type="ARBA" id="ARBA00004651"/>
    </source>
</evidence>
<evidence type="ECO:0000256" key="3">
    <source>
        <dbReference type="ARBA" id="ARBA00022692"/>
    </source>
</evidence>
<feature type="domain" description="GGDEF" evidence="9">
    <location>
        <begin position="433"/>
        <end position="566"/>
    </location>
</feature>
<dbReference type="GO" id="GO:0005886">
    <property type="term" value="C:plasma membrane"/>
    <property type="evidence" value="ECO:0007669"/>
    <property type="project" value="UniProtKB-SubCell"/>
</dbReference>
<dbReference type="SUPFAM" id="SSF55073">
    <property type="entry name" value="Nucleotide cyclase"/>
    <property type="match status" value="1"/>
</dbReference>
<dbReference type="PROSITE" id="PS50887">
    <property type="entry name" value="GGDEF"/>
    <property type="match status" value="1"/>
</dbReference>
<dbReference type="InterPro" id="IPR004010">
    <property type="entry name" value="Double_Cache_2"/>
</dbReference>
<comment type="caution">
    <text evidence="10">The sequence shown here is derived from an EMBL/GenBank/DDBJ whole genome shotgun (WGS) entry which is preliminary data.</text>
</comment>
<keyword evidence="2" id="KW-1003">Cell membrane</keyword>
<keyword evidence="6" id="KW-0175">Coiled coil</keyword>
<dbReference type="Gene3D" id="3.30.70.270">
    <property type="match status" value="1"/>
</dbReference>
<dbReference type="Pfam" id="PF00990">
    <property type="entry name" value="GGDEF"/>
    <property type="match status" value="1"/>
</dbReference>